<dbReference type="InterPro" id="IPR006740">
    <property type="entry name" value="DUF604"/>
</dbReference>
<gene>
    <name evidence="2" type="ORF">GIB67_021146</name>
</gene>
<dbReference type="FunFam" id="3.90.550.50:FF:000038">
    <property type="entry name" value="Predicted protein"/>
    <property type="match status" value="1"/>
</dbReference>
<sequence>MQHSNLPEEAPLSFHDKSRIQNPESRIQLSSAQLITKAHKTWAHKTPKKEKTPNQMSLFFHLSLSPSLKKMPSFLNLHSKTLITLPLLIFSTLFIIYLLLTHTRLPVPIPRSVPDPPPTSSSLQHIVFSIASSSKSWPKRNPYLRIWYNCTPEIRAYVFLDRINTITNTDDLPPLLISEDTSRFPYTYKSGLRSAIRVSRIVKEIVDRNLTGVRWFVFGDDDTVFVPMNVAKTLSKYEWERWWYVGSNSESYDQNVKYSFDMAFGGGGFALSYPVARVLAKVFDKCLVRYSGLYGSDSRVFSCLAELGVGLTHEAGFHQVDVRGDLFGMLSTHPLTPLVSLHHLDYIEPIFPTMNRTRALEHLFEAVKADPQRIFQQNVCYDHSRTWTLSISWGYAVQIFEGNQLLPDLLQLQRTFVPWKRNVNIHSSPYMFNSREFPKDPCQRPVVFFMESVSSHKNGIQSNYSRYLVKNCSRNTSLLEKIRVFSQKLELDVGQLQAPRRHCCDILHSTSDKEMEIGIRQCRDEELISMTH</sequence>
<dbReference type="AlphaFoldDB" id="A0A7J7N788"/>
<protein>
    <submittedName>
        <fullName evidence="2">Uncharacterized protein</fullName>
    </submittedName>
</protein>
<organism evidence="2 3">
    <name type="scientific">Kingdonia uniflora</name>
    <dbReference type="NCBI Taxonomy" id="39325"/>
    <lineage>
        <taxon>Eukaryota</taxon>
        <taxon>Viridiplantae</taxon>
        <taxon>Streptophyta</taxon>
        <taxon>Embryophyta</taxon>
        <taxon>Tracheophyta</taxon>
        <taxon>Spermatophyta</taxon>
        <taxon>Magnoliopsida</taxon>
        <taxon>Ranunculales</taxon>
        <taxon>Circaeasteraceae</taxon>
        <taxon>Kingdonia</taxon>
    </lineage>
</organism>
<evidence type="ECO:0000256" key="1">
    <source>
        <dbReference type="SAM" id="Phobius"/>
    </source>
</evidence>
<keyword evidence="3" id="KW-1185">Reference proteome</keyword>
<keyword evidence="1" id="KW-1133">Transmembrane helix</keyword>
<comment type="caution">
    <text evidence="2">The sequence shown here is derived from an EMBL/GenBank/DDBJ whole genome shotgun (WGS) entry which is preliminary data.</text>
</comment>
<keyword evidence="1" id="KW-0812">Transmembrane</keyword>
<dbReference type="OrthoDB" id="421979at2759"/>
<dbReference type="Proteomes" id="UP000541444">
    <property type="component" value="Unassembled WGS sequence"/>
</dbReference>
<reference evidence="2 3" key="1">
    <citation type="journal article" date="2020" name="IScience">
        <title>Genome Sequencing of the Endangered Kingdonia uniflora (Circaeasteraceae, Ranunculales) Reveals Potential Mechanisms of Evolutionary Specialization.</title>
        <authorList>
            <person name="Sun Y."/>
            <person name="Deng T."/>
            <person name="Zhang A."/>
            <person name="Moore M.J."/>
            <person name="Landis J.B."/>
            <person name="Lin N."/>
            <person name="Zhang H."/>
            <person name="Zhang X."/>
            <person name="Huang J."/>
            <person name="Zhang X."/>
            <person name="Sun H."/>
            <person name="Wang H."/>
        </authorList>
    </citation>
    <scope>NUCLEOTIDE SEQUENCE [LARGE SCALE GENOMIC DNA]</scope>
    <source>
        <strain evidence="2">TB1705</strain>
        <tissue evidence="2">Leaf</tissue>
    </source>
</reference>
<keyword evidence="1" id="KW-0472">Membrane</keyword>
<evidence type="ECO:0000313" key="2">
    <source>
        <dbReference type="EMBL" id="KAF6162997.1"/>
    </source>
</evidence>
<accession>A0A7J7N788</accession>
<name>A0A7J7N788_9MAGN</name>
<feature type="transmembrane region" description="Helical" evidence="1">
    <location>
        <begin position="81"/>
        <end position="100"/>
    </location>
</feature>
<proteinExistence type="predicted"/>
<evidence type="ECO:0000313" key="3">
    <source>
        <dbReference type="Proteomes" id="UP000541444"/>
    </source>
</evidence>
<dbReference type="Pfam" id="PF04646">
    <property type="entry name" value="DUF604"/>
    <property type="match status" value="1"/>
</dbReference>
<dbReference type="EMBL" id="JACGCM010001009">
    <property type="protein sequence ID" value="KAF6162997.1"/>
    <property type="molecule type" value="Genomic_DNA"/>
</dbReference>
<dbReference type="Gene3D" id="3.90.550.50">
    <property type="match status" value="1"/>
</dbReference>
<dbReference type="PANTHER" id="PTHR10811">
    <property type="entry name" value="FRINGE-RELATED"/>
    <property type="match status" value="1"/>
</dbReference>